<evidence type="ECO:0000259" key="1">
    <source>
        <dbReference type="Pfam" id="PF07883"/>
    </source>
</evidence>
<dbReference type="Pfam" id="PF07883">
    <property type="entry name" value="Cupin_2"/>
    <property type="match status" value="1"/>
</dbReference>
<dbReference type="Gene3D" id="2.60.120.10">
    <property type="entry name" value="Jelly Rolls"/>
    <property type="match status" value="1"/>
</dbReference>
<name>A0A369QJF7_9BACT</name>
<dbReference type="InterPro" id="IPR014710">
    <property type="entry name" value="RmlC-like_jellyroll"/>
</dbReference>
<dbReference type="RefSeq" id="WP_115374111.1">
    <property type="nucleotide sequence ID" value="NZ_QASA01000001.1"/>
</dbReference>
<dbReference type="EMBL" id="QASA01000001">
    <property type="protein sequence ID" value="RDC65041.1"/>
    <property type="molecule type" value="Genomic_DNA"/>
</dbReference>
<organism evidence="2 3">
    <name type="scientific">Adhaeribacter pallidiroseus</name>
    <dbReference type="NCBI Taxonomy" id="2072847"/>
    <lineage>
        <taxon>Bacteria</taxon>
        <taxon>Pseudomonadati</taxon>
        <taxon>Bacteroidota</taxon>
        <taxon>Cytophagia</taxon>
        <taxon>Cytophagales</taxon>
        <taxon>Hymenobacteraceae</taxon>
        <taxon>Adhaeribacter</taxon>
    </lineage>
</organism>
<feature type="domain" description="Cupin type-2" evidence="1">
    <location>
        <begin position="73"/>
        <end position="129"/>
    </location>
</feature>
<keyword evidence="2" id="KW-0456">Lyase</keyword>
<gene>
    <name evidence="2" type="ORF">AHMF7616_03664</name>
</gene>
<keyword evidence="3" id="KW-1185">Reference proteome</keyword>
<reference evidence="2 3" key="1">
    <citation type="submission" date="2018-04" db="EMBL/GenBank/DDBJ databases">
        <title>Adhaeribacter sp. HMF7616 genome sequencing and assembly.</title>
        <authorList>
            <person name="Kang H."/>
            <person name="Kang J."/>
            <person name="Cha I."/>
            <person name="Kim H."/>
            <person name="Joh K."/>
        </authorList>
    </citation>
    <scope>NUCLEOTIDE SEQUENCE [LARGE SCALE GENOMIC DNA]</scope>
    <source>
        <strain evidence="2 3">HMF7616</strain>
    </source>
</reference>
<dbReference type="EC" id="4.1.1.44" evidence="2"/>
<evidence type="ECO:0000313" key="2">
    <source>
        <dbReference type="EMBL" id="RDC65041.1"/>
    </source>
</evidence>
<dbReference type="InterPro" id="IPR047263">
    <property type="entry name" value="HNL-like_cupin"/>
</dbReference>
<dbReference type="GO" id="GO:0047575">
    <property type="term" value="F:4-carboxymuconolactone decarboxylase activity"/>
    <property type="evidence" value="ECO:0007669"/>
    <property type="project" value="UniProtKB-EC"/>
</dbReference>
<dbReference type="OrthoDB" id="9802489at2"/>
<dbReference type="PANTHER" id="PTHR43698:SF1">
    <property type="entry name" value="BLL4564 PROTEIN"/>
    <property type="match status" value="1"/>
</dbReference>
<protein>
    <submittedName>
        <fullName evidence="2">4-carboxymuconolactone decarboxylase</fullName>
        <ecNumber evidence="2">4.1.1.44</ecNumber>
    </submittedName>
</protein>
<comment type="caution">
    <text evidence="2">The sequence shown here is derived from an EMBL/GenBank/DDBJ whole genome shotgun (WGS) entry which is preliminary data.</text>
</comment>
<dbReference type="Proteomes" id="UP000253919">
    <property type="component" value="Unassembled WGS sequence"/>
</dbReference>
<dbReference type="AlphaFoldDB" id="A0A369QJF7"/>
<dbReference type="InterPro" id="IPR013096">
    <property type="entry name" value="Cupin_2"/>
</dbReference>
<evidence type="ECO:0000313" key="3">
    <source>
        <dbReference type="Proteomes" id="UP000253919"/>
    </source>
</evidence>
<dbReference type="PANTHER" id="PTHR43698">
    <property type="entry name" value="RIBD C-TERMINAL DOMAIN CONTAINING PROTEIN"/>
    <property type="match status" value="1"/>
</dbReference>
<accession>A0A369QJF7</accession>
<dbReference type="SUPFAM" id="SSF51182">
    <property type="entry name" value="RmlC-like cupins"/>
    <property type="match status" value="1"/>
</dbReference>
<sequence length="165" mass="18221">MIYFANLFILSWVLFCSFTLPVKAQNKKNSSSINQNLVFPTGEKITNDNFKGNAWLQPLVASDSLNPISVGNVTFEPGARTKWHSHPGGQILLATGGVGYYQEKGSPKRILRKGEVVKCPPNVKHWHGASPNQEFIQIAVTNTQNGAVIWLEPVTDAEYNSIVKP</sequence>
<dbReference type="InterPro" id="IPR011051">
    <property type="entry name" value="RmlC_Cupin_sf"/>
</dbReference>
<dbReference type="CDD" id="cd02233">
    <property type="entry name" value="cupin_HNL-like"/>
    <property type="match status" value="1"/>
</dbReference>
<proteinExistence type="predicted"/>